<keyword evidence="5" id="KW-0046">Antibiotic resistance</keyword>
<comment type="subcellular location">
    <subcellularLocation>
        <location evidence="1">Membrane</location>
        <topology evidence="1">Multi-pass membrane protein</topology>
    </subcellularLocation>
</comment>
<evidence type="ECO:0000256" key="5">
    <source>
        <dbReference type="ARBA" id="ARBA00023251"/>
    </source>
</evidence>
<evidence type="ECO:0000256" key="2">
    <source>
        <dbReference type="ARBA" id="ARBA00022692"/>
    </source>
</evidence>
<feature type="transmembrane region" description="Helical" evidence="6">
    <location>
        <begin position="240"/>
        <end position="260"/>
    </location>
</feature>
<organism evidence="8 9">
    <name type="scientific">Cellulomonas uda</name>
    <dbReference type="NCBI Taxonomy" id="1714"/>
    <lineage>
        <taxon>Bacteria</taxon>
        <taxon>Bacillati</taxon>
        <taxon>Actinomycetota</taxon>
        <taxon>Actinomycetes</taxon>
        <taxon>Micrococcales</taxon>
        <taxon>Cellulomonadaceae</taxon>
        <taxon>Cellulomonas</taxon>
    </lineage>
</organism>
<dbReference type="RefSeq" id="WP_141318849.1">
    <property type="nucleotide sequence ID" value="NZ_BJLP01000008.1"/>
</dbReference>
<dbReference type="InterPro" id="IPR013525">
    <property type="entry name" value="ABC2_TM"/>
</dbReference>
<evidence type="ECO:0000313" key="8">
    <source>
        <dbReference type="EMBL" id="GEA80306.1"/>
    </source>
</evidence>
<dbReference type="InterPro" id="IPR051784">
    <property type="entry name" value="Nod_factor_ABC_transporter"/>
</dbReference>
<sequence length="269" mass="28777">MTVTHAPVPGPAPVRAARPPALWRLVWLHARLGFVETVRIPIAVIGNLLFPALALLFFVVPQREVAQDPVGALVAVAQLGTFAVMSTCLFSFGAGVSEDRAQPFDPYLRTLPAGPGARLTGRVLNGLLWSYCALAPVVLVGWLLTAAELRWEQALQCVALVVGVAVPFLLLGLAIGYRLSAKAAIAVVQAVLFPLAFAGGLFMPPQVFPDWLDRLSMALPSRAVRDLVVQVTAGVEAYPLALPVLLGWTALFAALAVLAYRADEGRRFR</sequence>
<dbReference type="GO" id="GO:0043190">
    <property type="term" value="C:ATP-binding cassette (ABC) transporter complex"/>
    <property type="evidence" value="ECO:0007669"/>
    <property type="project" value="InterPro"/>
</dbReference>
<dbReference type="PANTHER" id="PTHR43229:SF2">
    <property type="entry name" value="NODULATION PROTEIN J"/>
    <property type="match status" value="1"/>
</dbReference>
<feature type="transmembrane region" description="Helical" evidence="6">
    <location>
        <begin position="72"/>
        <end position="92"/>
    </location>
</feature>
<feature type="transmembrane region" description="Helical" evidence="6">
    <location>
        <begin position="40"/>
        <end position="60"/>
    </location>
</feature>
<dbReference type="PANTHER" id="PTHR43229">
    <property type="entry name" value="NODULATION PROTEIN J"/>
    <property type="match status" value="1"/>
</dbReference>
<name>A0A4Y3K9C3_CELUD</name>
<evidence type="ECO:0000259" key="7">
    <source>
        <dbReference type="Pfam" id="PF01061"/>
    </source>
</evidence>
<dbReference type="Pfam" id="PF01061">
    <property type="entry name" value="ABC2_membrane"/>
    <property type="match status" value="1"/>
</dbReference>
<feature type="transmembrane region" description="Helical" evidence="6">
    <location>
        <begin position="183"/>
        <end position="203"/>
    </location>
</feature>
<evidence type="ECO:0000256" key="6">
    <source>
        <dbReference type="SAM" id="Phobius"/>
    </source>
</evidence>
<keyword evidence="9" id="KW-1185">Reference proteome</keyword>
<dbReference type="EMBL" id="BJLP01000008">
    <property type="protein sequence ID" value="GEA80306.1"/>
    <property type="molecule type" value="Genomic_DNA"/>
</dbReference>
<dbReference type="PIRSF" id="PIRSF006648">
    <property type="entry name" value="DrrB"/>
    <property type="match status" value="1"/>
</dbReference>
<proteinExistence type="predicted"/>
<evidence type="ECO:0000256" key="1">
    <source>
        <dbReference type="ARBA" id="ARBA00004141"/>
    </source>
</evidence>
<keyword evidence="4 6" id="KW-0472">Membrane</keyword>
<accession>A0A4Y3K9C3</accession>
<dbReference type="GO" id="GO:0140359">
    <property type="term" value="F:ABC-type transporter activity"/>
    <property type="evidence" value="ECO:0007669"/>
    <property type="project" value="InterPro"/>
</dbReference>
<dbReference type="GO" id="GO:0046677">
    <property type="term" value="P:response to antibiotic"/>
    <property type="evidence" value="ECO:0007669"/>
    <property type="project" value="UniProtKB-KW"/>
</dbReference>
<protein>
    <submittedName>
        <fullName evidence="8">ABC transporter</fullName>
    </submittedName>
</protein>
<reference evidence="8 9" key="1">
    <citation type="submission" date="2019-06" db="EMBL/GenBank/DDBJ databases">
        <title>Whole genome shotgun sequence of Cellulomonas uda NBRC 3747.</title>
        <authorList>
            <person name="Hosoyama A."/>
            <person name="Uohara A."/>
            <person name="Ohji S."/>
            <person name="Ichikawa N."/>
        </authorList>
    </citation>
    <scope>NUCLEOTIDE SEQUENCE [LARGE SCALE GENOMIC DNA]</scope>
    <source>
        <strain evidence="8 9">NBRC 3747</strain>
    </source>
</reference>
<evidence type="ECO:0000313" key="9">
    <source>
        <dbReference type="Proteomes" id="UP000315842"/>
    </source>
</evidence>
<dbReference type="AlphaFoldDB" id="A0A4Y3K9C3"/>
<feature type="transmembrane region" description="Helical" evidence="6">
    <location>
        <begin position="153"/>
        <end position="176"/>
    </location>
</feature>
<feature type="transmembrane region" description="Helical" evidence="6">
    <location>
        <begin position="128"/>
        <end position="147"/>
    </location>
</feature>
<keyword evidence="3 6" id="KW-1133">Transmembrane helix</keyword>
<feature type="domain" description="ABC-2 type transporter transmembrane" evidence="7">
    <location>
        <begin position="33"/>
        <end position="227"/>
    </location>
</feature>
<dbReference type="InterPro" id="IPR000412">
    <property type="entry name" value="ABC_2_transport"/>
</dbReference>
<comment type="caution">
    <text evidence="8">The sequence shown here is derived from an EMBL/GenBank/DDBJ whole genome shotgun (WGS) entry which is preliminary data.</text>
</comment>
<evidence type="ECO:0000256" key="4">
    <source>
        <dbReference type="ARBA" id="ARBA00023136"/>
    </source>
</evidence>
<evidence type="ECO:0000256" key="3">
    <source>
        <dbReference type="ARBA" id="ARBA00022989"/>
    </source>
</evidence>
<dbReference type="Proteomes" id="UP000315842">
    <property type="component" value="Unassembled WGS sequence"/>
</dbReference>
<keyword evidence="2 6" id="KW-0812">Transmembrane</keyword>
<gene>
    <name evidence="8" type="ORF">CUD01_07500</name>
</gene>